<gene>
    <name evidence="2" type="ORF">BECKFM1743A_GA0114220_1003115</name>
    <name evidence="4" type="ORF">BECKFM1743B_GA0114221_100962</name>
    <name evidence="3" type="ORF">BECKFM1743C_GA0114222_101062</name>
</gene>
<evidence type="ECO:0000313" key="2">
    <source>
        <dbReference type="EMBL" id="VFJ46006.1"/>
    </source>
</evidence>
<sequence>MAKYLIDVNLPRYFSLWSSAEYEHVVDIDDEMKDSRIWSYAKEHNVTIVTKDTDFSEIALLSEPPPRVIHIRLGNMKMREFHQKISTIWPEICVLSDEYKLVRVYRDRIECID</sequence>
<protein>
    <submittedName>
        <fullName evidence="3">Predicted nuclease, contains PIN domain, potential toxin-antitoxin system component</fullName>
    </submittedName>
</protein>
<evidence type="ECO:0000313" key="4">
    <source>
        <dbReference type="EMBL" id="VFK09124.1"/>
    </source>
</evidence>
<feature type="domain" description="DUF5615" evidence="1">
    <location>
        <begin position="3"/>
        <end position="105"/>
    </location>
</feature>
<reference evidence="3" key="1">
    <citation type="submission" date="2019-02" db="EMBL/GenBank/DDBJ databases">
        <authorList>
            <person name="Gruber-Vodicka R. H."/>
            <person name="Seah K. B. B."/>
        </authorList>
    </citation>
    <scope>NUCLEOTIDE SEQUENCE</scope>
    <source>
        <strain evidence="2">BECK_BZ163</strain>
        <strain evidence="4">BECK_BZ164</strain>
        <strain evidence="3">BECK_BZ165</strain>
    </source>
</reference>
<organism evidence="3">
    <name type="scientific">Candidatus Kentrum sp. FM</name>
    <dbReference type="NCBI Taxonomy" id="2126340"/>
    <lineage>
        <taxon>Bacteria</taxon>
        <taxon>Pseudomonadati</taxon>
        <taxon>Pseudomonadota</taxon>
        <taxon>Gammaproteobacteria</taxon>
        <taxon>Candidatus Kentrum</taxon>
    </lineage>
</organism>
<evidence type="ECO:0000313" key="3">
    <source>
        <dbReference type="EMBL" id="VFJ52121.1"/>
    </source>
</evidence>
<dbReference type="AlphaFoldDB" id="A0A450SGG3"/>
<proteinExistence type="predicted"/>
<dbReference type="EMBL" id="CAADFL010000096">
    <property type="protein sequence ID" value="VFK09124.1"/>
    <property type="molecule type" value="Genomic_DNA"/>
</dbReference>
<accession>A0A450SGG3</accession>
<dbReference type="EMBL" id="CAADEZ010000031">
    <property type="protein sequence ID" value="VFJ46006.1"/>
    <property type="molecule type" value="Genomic_DNA"/>
</dbReference>
<evidence type="ECO:0000259" key="1">
    <source>
        <dbReference type="Pfam" id="PF18480"/>
    </source>
</evidence>
<dbReference type="Pfam" id="PF18480">
    <property type="entry name" value="DUF5615"/>
    <property type="match status" value="1"/>
</dbReference>
<dbReference type="EMBL" id="CAADFA010000106">
    <property type="protein sequence ID" value="VFJ52121.1"/>
    <property type="molecule type" value="Genomic_DNA"/>
</dbReference>
<name>A0A450SGG3_9GAMM</name>
<dbReference type="InterPro" id="IPR041049">
    <property type="entry name" value="DUF5615"/>
</dbReference>